<reference evidence="3" key="1">
    <citation type="journal article" date="2014" name="Proc. Natl. Acad. Sci. U.S.A.">
        <title>Extensive sampling of basidiomycete genomes demonstrates inadequacy of the white-rot/brown-rot paradigm for wood decay fungi.</title>
        <authorList>
            <person name="Riley R."/>
            <person name="Salamov A.A."/>
            <person name="Brown D.W."/>
            <person name="Nagy L.G."/>
            <person name="Floudas D."/>
            <person name="Held B.W."/>
            <person name="Levasseur A."/>
            <person name="Lombard V."/>
            <person name="Morin E."/>
            <person name="Otillar R."/>
            <person name="Lindquist E.A."/>
            <person name="Sun H."/>
            <person name="LaButti K.M."/>
            <person name="Schmutz J."/>
            <person name="Jabbour D."/>
            <person name="Luo H."/>
            <person name="Baker S.E."/>
            <person name="Pisabarro A.G."/>
            <person name="Walton J.D."/>
            <person name="Blanchette R.A."/>
            <person name="Henrissat B."/>
            <person name="Martin F."/>
            <person name="Cullen D."/>
            <person name="Hibbett D.S."/>
            <person name="Grigoriev I.V."/>
        </authorList>
    </citation>
    <scope>NUCLEOTIDE SEQUENCE [LARGE SCALE GENOMIC DNA]</scope>
    <source>
        <strain evidence="3">CBS 339.88</strain>
    </source>
</reference>
<protein>
    <submittedName>
        <fullName evidence="2">Uncharacterized protein</fullName>
    </submittedName>
</protein>
<keyword evidence="1" id="KW-1133">Transmembrane helix</keyword>
<keyword evidence="1" id="KW-0812">Transmembrane</keyword>
<keyword evidence="1" id="KW-0472">Membrane</keyword>
<evidence type="ECO:0000313" key="3">
    <source>
        <dbReference type="Proteomes" id="UP000027222"/>
    </source>
</evidence>
<gene>
    <name evidence="2" type="ORF">GALMADRAFT_146921</name>
</gene>
<dbReference type="HOGENOM" id="CLU_2133699_0_0_1"/>
<proteinExistence type="predicted"/>
<name>A0A067S9Q8_GALM3</name>
<organism evidence="2 3">
    <name type="scientific">Galerina marginata (strain CBS 339.88)</name>
    <dbReference type="NCBI Taxonomy" id="685588"/>
    <lineage>
        <taxon>Eukaryota</taxon>
        <taxon>Fungi</taxon>
        <taxon>Dikarya</taxon>
        <taxon>Basidiomycota</taxon>
        <taxon>Agaricomycotina</taxon>
        <taxon>Agaricomycetes</taxon>
        <taxon>Agaricomycetidae</taxon>
        <taxon>Agaricales</taxon>
        <taxon>Agaricineae</taxon>
        <taxon>Strophariaceae</taxon>
        <taxon>Galerina</taxon>
    </lineage>
</organism>
<dbReference type="EMBL" id="KL142413">
    <property type="protein sequence ID" value="KDR67635.1"/>
    <property type="molecule type" value="Genomic_DNA"/>
</dbReference>
<feature type="transmembrane region" description="Helical" evidence="1">
    <location>
        <begin position="32"/>
        <end position="56"/>
    </location>
</feature>
<evidence type="ECO:0000313" key="2">
    <source>
        <dbReference type="EMBL" id="KDR67635.1"/>
    </source>
</evidence>
<sequence>MIAQDDDLIPPPTYIARIGHHTLISCDQQPNISALLSVSVNGFVFTTSSGCFLLFLPSTITLKIYHTFEHASRPYKLDAGEHSRYTTPYLKSYGLVGTSITRPALYVSLLSSS</sequence>
<evidence type="ECO:0000256" key="1">
    <source>
        <dbReference type="SAM" id="Phobius"/>
    </source>
</evidence>
<dbReference type="AlphaFoldDB" id="A0A067S9Q8"/>
<keyword evidence="3" id="KW-1185">Reference proteome</keyword>
<dbReference type="Proteomes" id="UP000027222">
    <property type="component" value="Unassembled WGS sequence"/>
</dbReference>
<accession>A0A067S9Q8</accession>